<gene>
    <name evidence="6" type="ORF">SLS62_008414</name>
</gene>
<dbReference type="PANTHER" id="PTHR10039:SF16">
    <property type="entry name" value="GPI INOSITOL-DEACYLASE"/>
    <property type="match status" value="1"/>
</dbReference>
<organism evidence="6 7">
    <name type="scientific">Diatrype stigma</name>
    <dbReference type="NCBI Taxonomy" id="117547"/>
    <lineage>
        <taxon>Eukaryota</taxon>
        <taxon>Fungi</taxon>
        <taxon>Dikarya</taxon>
        <taxon>Ascomycota</taxon>
        <taxon>Pezizomycotina</taxon>
        <taxon>Sordariomycetes</taxon>
        <taxon>Xylariomycetidae</taxon>
        <taxon>Xylariales</taxon>
        <taxon>Diatrypaceae</taxon>
        <taxon>Diatrype</taxon>
    </lineage>
</organism>
<evidence type="ECO:0000313" key="6">
    <source>
        <dbReference type="EMBL" id="KAK7749127.1"/>
    </source>
</evidence>
<dbReference type="EMBL" id="JAKJXP020000078">
    <property type="protein sequence ID" value="KAK7749127.1"/>
    <property type="molecule type" value="Genomic_DNA"/>
</dbReference>
<evidence type="ECO:0000259" key="5">
    <source>
        <dbReference type="Pfam" id="PF24883"/>
    </source>
</evidence>
<dbReference type="Proteomes" id="UP001320420">
    <property type="component" value="Unassembled WGS sequence"/>
</dbReference>
<keyword evidence="1" id="KW-0677">Repeat</keyword>
<evidence type="ECO:0000259" key="4">
    <source>
        <dbReference type="Pfam" id="PF22939"/>
    </source>
</evidence>
<dbReference type="InterPro" id="IPR036770">
    <property type="entry name" value="Ankyrin_rpt-contain_sf"/>
</dbReference>
<dbReference type="InterPro" id="IPR056884">
    <property type="entry name" value="NPHP3-like_N"/>
</dbReference>
<evidence type="ECO:0000256" key="1">
    <source>
        <dbReference type="ARBA" id="ARBA00022737"/>
    </source>
</evidence>
<feature type="domain" description="GPI inositol-deacylase winged helix" evidence="4">
    <location>
        <begin position="237"/>
        <end position="318"/>
    </location>
</feature>
<sequence length="627" mass="69723">MDPLSITAGAIAMLELCGSILHICYNTRAILKAKSWGFSRIQEEVTGLRGVLEALFQLALDSEVETGHGHAPTMKLLAESHRGGLLNLCLDDLRALEEILLKKYTKEPRTKFHAVFRAVTWELSENEFKPYLDRLSRSKAALNLAVSANEASNVIRHLNLSVSEEKSPLHVAYFFCDFRKPKTLDIAVLLGGLISQLIVQRGSIPSEIEEAFQNSTALPHGLNETYDRILTGLSKEDQEIAQKILAWVSFAVIPLTMEELQIAIAIEWDDDHLDEESLLRSPLDILSLVSGLVNVSDNGYVSLAHKSVRDYLLSPETRSRPHVARFALSAEDSKAELFRSCMTYICFKEFRQGPSATSHGYIERLRQFPLLKHASIAWAYYYRGATRSKELHDTVLRFFADENRGAFMAWVQTINADNPFCWDFYPRHATSLYYAATFGLTEVVRDLVDRKVPLDSPGSRFGGTALHGAVYRSHIPVVETLLEAGADVNRVDYLGVSPLHTAATLGNLELIELLLRFSADAAVPDEMGETPCDWAEKSGQAKVRERLQGNNRGRGLARSAGNAAEGEDAQPDDDAVWVASRKTIPYFPDYHRHRSGMESSLIVAVQIGSRTVTATYDDPGPSPCKTT</sequence>
<dbReference type="PROSITE" id="PS50088">
    <property type="entry name" value="ANK_REPEAT"/>
    <property type="match status" value="2"/>
</dbReference>
<name>A0AAN9ULR1_9PEZI</name>
<keyword evidence="7" id="KW-1185">Reference proteome</keyword>
<dbReference type="InterPro" id="IPR002110">
    <property type="entry name" value="Ankyrin_rpt"/>
</dbReference>
<accession>A0AAN9ULR1</accession>
<protein>
    <submittedName>
        <fullName evidence="6">Uncharacterized protein</fullName>
    </submittedName>
</protein>
<proteinExistence type="predicted"/>
<evidence type="ECO:0000256" key="3">
    <source>
        <dbReference type="SAM" id="MobiDB-lite"/>
    </source>
</evidence>
<comment type="caution">
    <text evidence="6">The sequence shown here is derived from an EMBL/GenBank/DDBJ whole genome shotgun (WGS) entry which is preliminary data.</text>
</comment>
<reference evidence="6 7" key="1">
    <citation type="submission" date="2024-02" db="EMBL/GenBank/DDBJ databases">
        <title>De novo assembly and annotation of 12 fungi associated with fruit tree decline syndrome in Ontario, Canada.</title>
        <authorList>
            <person name="Sulman M."/>
            <person name="Ellouze W."/>
            <person name="Ilyukhin E."/>
        </authorList>
    </citation>
    <scope>NUCLEOTIDE SEQUENCE [LARGE SCALE GENOMIC DNA]</scope>
    <source>
        <strain evidence="6 7">M11/M66-122</strain>
    </source>
</reference>
<dbReference type="PROSITE" id="PS50297">
    <property type="entry name" value="ANK_REP_REGION"/>
    <property type="match status" value="2"/>
</dbReference>
<keyword evidence="2" id="KW-0040">ANK repeat</keyword>
<dbReference type="PANTHER" id="PTHR10039">
    <property type="entry name" value="AMELOGENIN"/>
    <property type="match status" value="1"/>
</dbReference>
<dbReference type="SUPFAM" id="SSF48403">
    <property type="entry name" value="Ankyrin repeat"/>
    <property type="match status" value="1"/>
</dbReference>
<dbReference type="AlphaFoldDB" id="A0AAN9ULR1"/>
<feature type="region of interest" description="Disordered" evidence="3">
    <location>
        <begin position="548"/>
        <end position="572"/>
    </location>
</feature>
<feature type="repeat" description="ANK" evidence="2">
    <location>
        <begin position="461"/>
        <end position="493"/>
    </location>
</feature>
<dbReference type="Pfam" id="PF22939">
    <property type="entry name" value="WHD_GPIID"/>
    <property type="match status" value="1"/>
</dbReference>
<evidence type="ECO:0000313" key="7">
    <source>
        <dbReference type="Proteomes" id="UP001320420"/>
    </source>
</evidence>
<feature type="repeat" description="ANK" evidence="2">
    <location>
        <begin position="494"/>
        <end position="526"/>
    </location>
</feature>
<dbReference type="Gene3D" id="1.25.40.20">
    <property type="entry name" value="Ankyrin repeat-containing domain"/>
    <property type="match status" value="1"/>
</dbReference>
<dbReference type="Pfam" id="PF24883">
    <property type="entry name" value="NPHP3_N"/>
    <property type="match status" value="1"/>
</dbReference>
<dbReference type="InterPro" id="IPR054471">
    <property type="entry name" value="GPIID_WHD"/>
</dbReference>
<dbReference type="SMART" id="SM00248">
    <property type="entry name" value="ANK"/>
    <property type="match status" value="3"/>
</dbReference>
<feature type="domain" description="Nephrocystin 3-like N-terminal" evidence="5">
    <location>
        <begin position="151"/>
        <end position="236"/>
    </location>
</feature>
<dbReference type="Pfam" id="PF13637">
    <property type="entry name" value="Ank_4"/>
    <property type="match status" value="1"/>
</dbReference>
<evidence type="ECO:0000256" key="2">
    <source>
        <dbReference type="PROSITE-ProRule" id="PRU00023"/>
    </source>
</evidence>